<keyword evidence="3 6" id="KW-1133">Transmembrane helix</keyword>
<feature type="transmembrane region" description="Helical" evidence="6">
    <location>
        <begin position="363"/>
        <end position="382"/>
    </location>
</feature>
<feature type="transmembrane region" description="Helical" evidence="6">
    <location>
        <begin position="456"/>
        <end position="479"/>
    </location>
</feature>
<dbReference type="FunFam" id="1.20.1250.20:FF:000011">
    <property type="entry name" value="MFS multidrug transporter, putative"/>
    <property type="match status" value="1"/>
</dbReference>
<feature type="transmembrane region" description="Helical" evidence="6">
    <location>
        <begin position="146"/>
        <end position="168"/>
    </location>
</feature>
<keyword evidence="4 6" id="KW-0472">Membrane</keyword>
<dbReference type="InterPro" id="IPR011701">
    <property type="entry name" value="MFS"/>
</dbReference>
<feature type="transmembrane region" description="Helical" evidence="6">
    <location>
        <begin position="120"/>
        <end position="140"/>
    </location>
</feature>
<evidence type="ECO:0000256" key="3">
    <source>
        <dbReference type="ARBA" id="ARBA00022989"/>
    </source>
</evidence>
<evidence type="ECO:0000256" key="1">
    <source>
        <dbReference type="ARBA" id="ARBA00004141"/>
    </source>
</evidence>
<feature type="transmembrane region" description="Helical" evidence="6">
    <location>
        <begin position="85"/>
        <end position="108"/>
    </location>
</feature>
<reference evidence="8 9" key="1">
    <citation type="submission" date="2016-12" db="EMBL/GenBank/DDBJ databases">
        <title>The genomes of Aspergillus section Nigri reveals drivers in fungal speciation.</title>
        <authorList>
            <consortium name="DOE Joint Genome Institute"/>
            <person name="Vesth T.C."/>
            <person name="Nybo J."/>
            <person name="Theobald S."/>
            <person name="Brandl J."/>
            <person name="Frisvad J.C."/>
            <person name="Nielsen K.F."/>
            <person name="Lyhne E.K."/>
            <person name="Kogle M.E."/>
            <person name="Kuo A."/>
            <person name="Riley R."/>
            <person name="Clum A."/>
            <person name="Nolan M."/>
            <person name="Lipzen A."/>
            <person name="Salamov A."/>
            <person name="Henrissat B."/>
            <person name="Wiebenga A."/>
            <person name="De Vries R.P."/>
            <person name="Grigoriev I.V."/>
            <person name="Mortensen U.H."/>
            <person name="Andersen M.R."/>
            <person name="Baker S.E."/>
        </authorList>
    </citation>
    <scope>NUCLEOTIDE SEQUENCE [LARGE SCALE GENOMIC DNA]</scope>
    <source>
        <strain evidence="8 9">IBT 23096</strain>
    </source>
</reference>
<comment type="caution">
    <text evidence="8">The sequence shown here is derived from an EMBL/GenBank/DDBJ whole genome shotgun (WGS) entry which is preliminary data.</text>
</comment>
<keyword evidence="9" id="KW-1185">Reference proteome</keyword>
<dbReference type="PANTHER" id="PTHR23502:SF60">
    <property type="entry name" value="MAJOR FACILITATOR SUPERFAMILY (MFS) PROFILE DOMAIN-CONTAINING PROTEIN-RELATED"/>
    <property type="match status" value="1"/>
</dbReference>
<feature type="transmembrane region" description="Helical" evidence="6">
    <location>
        <begin position="60"/>
        <end position="79"/>
    </location>
</feature>
<gene>
    <name evidence="8" type="ORF">P170DRAFT_458619</name>
</gene>
<dbReference type="VEuPathDB" id="FungiDB:P170DRAFT_458619"/>
<feature type="domain" description="Major facilitator superfamily (MFS) profile" evidence="7">
    <location>
        <begin position="54"/>
        <end position="484"/>
    </location>
</feature>
<feature type="compositionally biased region" description="Polar residues" evidence="5">
    <location>
        <begin position="1"/>
        <end position="33"/>
    </location>
</feature>
<dbReference type="RefSeq" id="XP_024700335.1">
    <property type="nucleotide sequence ID" value="XM_024851809.1"/>
</dbReference>
<dbReference type="Gene3D" id="1.20.1250.20">
    <property type="entry name" value="MFS general substrate transporter like domains"/>
    <property type="match status" value="1"/>
</dbReference>
<feature type="transmembrane region" description="Helical" evidence="6">
    <location>
        <begin position="209"/>
        <end position="229"/>
    </location>
</feature>
<evidence type="ECO:0000313" key="9">
    <source>
        <dbReference type="Proteomes" id="UP000234275"/>
    </source>
</evidence>
<evidence type="ECO:0000259" key="7">
    <source>
        <dbReference type="PROSITE" id="PS50850"/>
    </source>
</evidence>
<comment type="subcellular location">
    <subcellularLocation>
        <location evidence="1">Membrane</location>
        <topology evidence="1">Multi-pass membrane protein</topology>
    </subcellularLocation>
</comment>
<dbReference type="CDD" id="cd17323">
    <property type="entry name" value="MFS_Tpo1_MDR_like"/>
    <property type="match status" value="1"/>
</dbReference>
<protein>
    <submittedName>
        <fullName evidence="8">Putative MFS transporter</fullName>
    </submittedName>
</protein>
<evidence type="ECO:0000256" key="6">
    <source>
        <dbReference type="SAM" id="Phobius"/>
    </source>
</evidence>
<feature type="transmembrane region" description="Helical" evidence="6">
    <location>
        <begin position="422"/>
        <end position="444"/>
    </location>
</feature>
<dbReference type="EMBL" id="MSFO01000008">
    <property type="protein sequence ID" value="PLB45033.1"/>
    <property type="molecule type" value="Genomic_DNA"/>
</dbReference>
<dbReference type="Proteomes" id="UP000234275">
    <property type="component" value="Unassembled WGS sequence"/>
</dbReference>
<dbReference type="GO" id="GO:0016020">
    <property type="term" value="C:membrane"/>
    <property type="evidence" value="ECO:0007669"/>
    <property type="project" value="UniProtKB-SubCell"/>
</dbReference>
<accession>A0A2I2FWL0</accession>
<dbReference type="PROSITE" id="PS50850">
    <property type="entry name" value="MFS"/>
    <property type="match status" value="1"/>
</dbReference>
<dbReference type="PANTHER" id="PTHR23502">
    <property type="entry name" value="MAJOR FACILITATOR SUPERFAMILY"/>
    <property type="match status" value="1"/>
</dbReference>
<dbReference type="GeneID" id="36559507"/>
<feature type="transmembrane region" description="Helical" evidence="6">
    <location>
        <begin position="180"/>
        <end position="203"/>
    </location>
</feature>
<dbReference type="Pfam" id="PF07690">
    <property type="entry name" value="MFS_1"/>
    <property type="match status" value="1"/>
</dbReference>
<feature type="transmembrane region" description="Helical" evidence="6">
    <location>
        <begin position="394"/>
        <end position="415"/>
    </location>
</feature>
<feature type="transmembrane region" description="Helical" evidence="6">
    <location>
        <begin position="322"/>
        <end position="342"/>
    </location>
</feature>
<dbReference type="InterPro" id="IPR020846">
    <property type="entry name" value="MFS_dom"/>
</dbReference>
<feature type="transmembrane region" description="Helical" evidence="6">
    <location>
        <begin position="283"/>
        <end position="302"/>
    </location>
</feature>
<name>A0A2I2FWL0_9EURO</name>
<dbReference type="GO" id="GO:0022857">
    <property type="term" value="F:transmembrane transporter activity"/>
    <property type="evidence" value="ECO:0007669"/>
    <property type="project" value="InterPro"/>
</dbReference>
<dbReference type="OrthoDB" id="6770063at2759"/>
<evidence type="ECO:0000256" key="4">
    <source>
        <dbReference type="ARBA" id="ARBA00023136"/>
    </source>
</evidence>
<evidence type="ECO:0000313" key="8">
    <source>
        <dbReference type="EMBL" id="PLB45033.1"/>
    </source>
</evidence>
<feature type="region of interest" description="Disordered" evidence="5">
    <location>
        <begin position="1"/>
        <end position="48"/>
    </location>
</feature>
<proteinExistence type="predicted"/>
<sequence length="493" mass="53533">MAEKAASSSAIHGSLNNIPVSQPQGASDPNLVTWNGPDDPENPKNWPQSRKWTTILPMSLFNFLSSISSATMAPALTAIQEDLNFSSSLLAVLSLSAFLLGTAFIPLFTAPLSEVFGRSLILQSANIFYIVFNTLCGVARTPTQLIVFRFFAGLGGAGPFAIGSGINADLFTPRERGQALAVYTLAPLAGVAIGPIAGGFLVQYTSWRWCFYVVSIAGGAIQVFCLPFFRETFAPILLQKRCRRLQKSTGNLNLYTEHDTVSLPKLLSTSIVRPLKLLATQPVVQVWSLYCAYLYGILYLLIASFPDVWTDVYGESVSIGSLNYISMFIGMGVASQIGTRLADRYYRKLCDNNGGQGLPEFRLPVLILGAFIVPVGLFWYGWSARSNIHWIMPNIGAAIYSAGTILEILCVMGYIIDTYQKYAASAMAAIIVLRSILAFALPLAAPSLYGNLGNGWGNTLLALMATFIGIPCTVALKYYGPALRKRSPYARDD</sequence>
<evidence type="ECO:0000256" key="2">
    <source>
        <dbReference type="ARBA" id="ARBA00022692"/>
    </source>
</evidence>
<organism evidence="8 9">
    <name type="scientific">Aspergillus steynii IBT 23096</name>
    <dbReference type="NCBI Taxonomy" id="1392250"/>
    <lineage>
        <taxon>Eukaryota</taxon>
        <taxon>Fungi</taxon>
        <taxon>Dikarya</taxon>
        <taxon>Ascomycota</taxon>
        <taxon>Pezizomycotina</taxon>
        <taxon>Eurotiomycetes</taxon>
        <taxon>Eurotiomycetidae</taxon>
        <taxon>Eurotiales</taxon>
        <taxon>Aspergillaceae</taxon>
        <taxon>Aspergillus</taxon>
        <taxon>Aspergillus subgen. Circumdati</taxon>
    </lineage>
</organism>
<dbReference type="STRING" id="1392250.A0A2I2FWL0"/>
<keyword evidence="2 6" id="KW-0812">Transmembrane</keyword>
<evidence type="ECO:0000256" key="5">
    <source>
        <dbReference type="SAM" id="MobiDB-lite"/>
    </source>
</evidence>
<dbReference type="InterPro" id="IPR036259">
    <property type="entry name" value="MFS_trans_sf"/>
</dbReference>
<dbReference type="AlphaFoldDB" id="A0A2I2FWL0"/>
<dbReference type="SUPFAM" id="SSF103473">
    <property type="entry name" value="MFS general substrate transporter"/>
    <property type="match status" value="1"/>
</dbReference>